<gene>
    <name evidence="2" type="ORF">DP107_12840</name>
</gene>
<comment type="caution">
    <text evidence="2">The sequence shown here is derived from an EMBL/GenBank/DDBJ whole genome shotgun (WGS) entry which is preliminary data.</text>
</comment>
<dbReference type="RefSeq" id="WP_144262559.1">
    <property type="nucleotide sequence ID" value="NZ_QMDX01000008.1"/>
</dbReference>
<sequence>MTSPLAETEPPSRRERLRERLVGARRRLWRVQGTSAASGAVALLASLLVGRLVLGLGATVQALLAGVILATAVYTLASERPPVQAFGAGLLVPGGLLVVAGAGLPASVALDSVGGGLAALVTVLAIGTAGFVAALSGSTVPEEGELSAATSRAASASVGPAVLLGLLVLPDLGLARAVFGLVAGAFGTAVGHLLASPPDLAPVVFPVLLLVTTLLVGRALRTIPADTLVAPERRAAVVTRLAAAERGTRSVAILALLLAVGLPAVALAGDGPTLDGLRSTLPAAITGPVVGTVAAPALRYLLVALAAAALGVTAVYRLFRMASRASPQSLARRVAPPLGGLLAAAAVAGLLTASGVADTFRGRLLELVGAGLAESFAAFGPFALGVVVAGLGLFAASAALRLLGGVVIITGLKRVFGPSLAGFATFALAAVALLVGAGALAFAVAALAVLAWDLGEYGRGLTEELVPDARTTRAEVTHASGSLAVGVLAVGVALGAGSLLTGAVAVPGVTGLMALVLATGAALLLFSL</sequence>
<feature type="transmembrane region" description="Helical" evidence="1">
    <location>
        <begin position="56"/>
        <end position="77"/>
    </location>
</feature>
<dbReference type="InParanoid" id="A0A554N7K1"/>
<reference evidence="2 3" key="1">
    <citation type="submission" date="2018-06" db="EMBL/GenBank/DDBJ databases">
        <title>Natronomonas sp. F16-60 a new haloarchaeon isolated from a solar saltern of Isla Cristina, Huelva, Spain.</title>
        <authorList>
            <person name="Duran-Viseras A."/>
            <person name="Sanchez-Porro C."/>
            <person name="Ventosa A."/>
        </authorList>
    </citation>
    <scope>NUCLEOTIDE SEQUENCE [LARGE SCALE GENOMIC DNA]</scope>
    <source>
        <strain evidence="2 3">F16-60</strain>
    </source>
</reference>
<dbReference type="AlphaFoldDB" id="A0A554N7K1"/>
<keyword evidence="3" id="KW-1185">Reference proteome</keyword>
<feature type="transmembrane region" description="Helical" evidence="1">
    <location>
        <begin position="250"/>
        <end position="269"/>
    </location>
</feature>
<dbReference type="Proteomes" id="UP000319894">
    <property type="component" value="Unassembled WGS sequence"/>
</dbReference>
<feature type="transmembrane region" description="Helical" evidence="1">
    <location>
        <begin position="149"/>
        <end position="169"/>
    </location>
</feature>
<feature type="transmembrane region" description="Helical" evidence="1">
    <location>
        <begin position="476"/>
        <end position="497"/>
    </location>
</feature>
<feature type="transmembrane region" description="Helical" evidence="1">
    <location>
        <begin position="116"/>
        <end position="137"/>
    </location>
</feature>
<keyword evidence="1" id="KW-0472">Membrane</keyword>
<feature type="transmembrane region" description="Helical" evidence="1">
    <location>
        <begin position="83"/>
        <end position="104"/>
    </location>
</feature>
<accession>A0A554N7K1</accession>
<feature type="transmembrane region" description="Helical" evidence="1">
    <location>
        <begin position="340"/>
        <end position="357"/>
    </location>
</feature>
<feature type="transmembrane region" description="Helical" evidence="1">
    <location>
        <begin position="297"/>
        <end position="319"/>
    </location>
</feature>
<name>A0A554N7K1_9EURY</name>
<feature type="transmembrane region" description="Helical" evidence="1">
    <location>
        <begin position="439"/>
        <end position="455"/>
    </location>
</feature>
<dbReference type="EMBL" id="QMDX01000008">
    <property type="protein sequence ID" value="TSD13372.1"/>
    <property type="molecule type" value="Genomic_DNA"/>
</dbReference>
<dbReference type="InterPro" id="IPR055941">
    <property type="entry name" value="DUF7519"/>
</dbReference>
<feature type="transmembrane region" description="Helical" evidence="1">
    <location>
        <begin position="174"/>
        <end position="194"/>
    </location>
</feature>
<evidence type="ECO:0000313" key="2">
    <source>
        <dbReference type="EMBL" id="TSD13372.1"/>
    </source>
</evidence>
<evidence type="ECO:0000256" key="1">
    <source>
        <dbReference type="SAM" id="Phobius"/>
    </source>
</evidence>
<evidence type="ECO:0000313" key="3">
    <source>
        <dbReference type="Proteomes" id="UP000319894"/>
    </source>
</evidence>
<dbReference type="Pfam" id="PF24363">
    <property type="entry name" value="DUF7519"/>
    <property type="match status" value="1"/>
</dbReference>
<protein>
    <submittedName>
        <fullName evidence="2">Uncharacterized protein</fullName>
    </submittedName>
</protein>
<feature type="transmembrane region" description="Helical" evidence="1">
    <location>
        <begin position="29"/>
        <end position="49"/>
    </location>
</feature>
<keyword evidence="1" id="KW-1133">Transmembrane helix</keyword>
<proteinExistence type="predicted"/>
<feature type="transmembrane region" description="Helical" evidence="1">
    <location>
        <begin position="503"/>
        <end position="526"/>
    </location>
</feature>
<feature type="transmembrane region" description="Helical" evidence="1">
    <location>
        <begin position="200"/>
        <end position="220"/>
    </location>
</feature>
<feature type="transmembrane region" description="Helical" evidence="1">
    <location>
        <begin position="377"/>
        <end position="403"/>
    </location>
</feature>
<keyword evidence="1" id="KW-0812">Transmembrane</keyword>
<organism evidence="2 3">
    <name type="scientific">Haloglomus irregulare</name>
    <dbReference type="NCBI Taxonomy" id="2234134"/>
    <lineage>
        <taxon>Archaea</taxon>
        <taxon>Methanobacteriati</taxon>
        <taxon>Methanobacteriota</taxon>
        <taxon>Stenosarchaea group</taxon>
        <taxon>Halobacteria</taxon>
        <taxon>Halobacteriales</taxon>
        <taxon>Natronomonadaceae</taxon>
        <taxon>Haloglomus</taxon>
    </lineage>
</organism>